<organism evidence="1 2">
    <name type="scientific">Mycobacterium haemophilum</name>
    <dbReference type="NCBI Taxonomy" id="29311"/>
    <lineage>
        <taxon>Bacteria</taxon>
        <taxon>Bacillati</taxon>
        <taxon>Actinomycetota</taxon>
        <taxon>Actinomycetes</taxon>
        <taxon>Mycobacteriales</taxon>
        <taxon>Mycobacteriaceae</taxon>
        <taxon>Mycobacterium</taxon>
    </lineage>
</organism>
<dbReference type="STRING" id="1202450.B586_13025"/>
<evidence type="ECO:0000313" key="2">
    <source>
        <dbReference type="Proteomes" id="UP000036334"/>
    </source>
</evidence>
<dbReference type="AlphaFoldDB" id="A0A0I9U4X0"/>
<comment type="caution">
    <text evidence="1">The sequence shown here is derived from an EMBL/GenBank/DDBJ whole genome shotgun (WGS) entry which is preliminary data.</text>
</comment>
<accession>A0A0I9U4X0</accession>
<dbReference type="InterPro" id="IPR023213">
    <property type="entry name" value="CAT-like_dom_sf"/>
</dbReference>
<reference evidence="1 2" key="1">
    <citation type="submission" date="2015-05" db="EMBL/GenBank/DDBJ databases">
        <title>Genome sequence of Mycobacterium haemophilum.</title>
        <authorList>
            <person name="Greninger A.L."/>
            <person name="Cunningham G."/>
            <person name="Miller S."/>
        </authorList>
    </citation>
    <scope>NUCLEOTIDE SEQUENCE [LARGE SCALE GENOMIC DNA]</scope>
    <source>
        <strain evidence="2">UC1</strain>
    </source>
</reference>
<dbReference type="RefSeq" id="WP_047313880.1">
    <property type="nucleotide sequence ID" value="NZ_LDPQ01000003.1"/>
</dbReference>
<dbReference type="PATRIC" id="fig|29311.18.peg.2670"/>
<protein>
    <recommendedName>
        <fullName evidence="3">Diacylglycerol O-acyltransferase</fullName>
    </recommendedName>
</protein>
<evidence type="ECO:0008006" key="3">
    <source>
        <dbReference type="Google" id="ProtNLM"/>
    </source>
</evidence>
<evidence type="ECO:0000313" key="1">
    <source>
        <dbReference type="EMBL" id="KLO37094.1"/>
    </source>
</evidence>
<dbReference type="EMBL" id="LDPR01000006">
    <property type="protein sequence ID" value="KLO37094.1"/>
    <property type="molecule type" value="Genomic_DNA"/>
</dbReference>
<proteinExistence type="predicted"/>
<sequence length="452" mass="49341">MTGCPAAPPDNRLSFADQVMFLSLRATGQEPVAQAVWLYERALDFDGLSRFHRNFGHGLMGRRIERSPLPFGRHRWIASEEPPSNIDIAECARPRAELSDWADERAQLPIDPEWGPGWHIGVLPLTDGSNAVSLVISHCLADGFGGFATVIDAVKGNVRDFGYPPPNSRTRLRAAASDLRETARGVPEVARTLVAAAKLVYARRRDFGQSRESRTTLISAAGADRNFVVPAITVYVDLEDWDDRAKTLAGTSNSLLAGFAAKLAERMGRCANDRAVTLYFPMSDRIPDDTRANAAILAHASVDPMQVTTDLSDVRVAIRQGLKMAREVPDPALQILPLTPFIPKRVVRRAADALLTADLPVACSFLGDLDPAVGRVDGTDADYVMLRGVDRHVTRQLLEKRRGLLTLVAGRITGKMSISIVAYQPGVENSKPLLRELVAHTLGQFDLTGVID</sequence>
<dbReference type="Gene3D" id="3.30.559.10">
    <property type="entry name" value="Chloramphenicol acetyltransferase-like domain"/>
    <property type="match status" value="1"/>
</dbReference>
<keyword evidence="2" id="KW-1185">Reference proteome</keyword>
<gene>
    <name evidence="1" type="ORF">ABH38_09295</name>
</gene>
<dbReference type="OrthoDB" id="8183309at2"/>
<dbReference type="Proteomes" id="UP000036334">
    <property type="component" value="Unassembled WGS sequence"/>
</dbReference>
<name>A0A0I9U4X0_9MYCO</name>
<dbReference type="SUPFAM" id="SSF52777">
    <property type="entry name" value="CoA-dependent acyltransferases"/>
    <property type="match status" value="1"/>
</dbReference>